<evidence type="ECO:0000256" key="2">
    <source>
        <dbReference type="SAM" id="SignalP"/>
    </source>
</evidence>
<dbReference type="Pfam" id="PF00932">
    <property type="entry name" value="LTD"/>
    <property type="match status" value="1"/>
</dbReference>
<organism evidence="5 6">
    <name type="scientific">Brachybacterium huguangmaarense</name>
    <dbReference type="NCBI Taxonomy" id="1652028"/>
    <lineage>
        <taxon>Bacteria</taxon>
        <taxon>Bacillati</taxon>
        <taxon>Actinomycetota</taxon>
        <taxon>Actinomycetes</taxon>
        <taxon>Micrococcales</taxon>
        <taxon>Dermabacteraceae</taxon>
        <taxon>Brachybacterium</taxon>
    </lineage>
</organism>
<dbReference type="Gene3D" id="3.60.10.10">
    <property type="entry name" value="Endonuclease/exonuclease/phosphatase"/>
    <property type="match status" value="1"/>
</dbReference>
<protein>
    <submittedName>
        <fullName evidence="5">ExeM/NucH family extracellular endonuclease</fullName>
    </submittedName>
</protein>
<dbReference type="Gene3D" id="2.60.40.1260">
    <property type="entry name" value="Lamin Tail domain"/>
    <property type="match status" value="1"/>
</dbReference>
<keyword evidence="5" id="KW-0255">Endonuclease</keyword>
<proteinExistence type="predicted"/>
<feature type="chain" id="PRO_5047312507" evidence="2">
    <location>
        <begin position="35"/>
        <end position="1027"/>
    </location>
</feature>
<dbReference type="InterPro" id="IPR047971">
    <property type="entry name" value="ExeM-like"/>
</dbReference>
<evidence type="ECO:0000313" key="6">
    <source>
        <dbReference type="Proteomes" id="UP001164305"/>
    </source>
</evidence>
<dbReference type="NCBIfam" id="NF033681">
    <property type="entry name" value="ExeM_NucH_DNase"/>
    <property type="match status" value="1"/>
</dbReference>
<dbReference type="RefSeq" id="WP_263594468.1">
    <property type="nucleotide sequence ID" value="NZ_CP107020.1"/>
</dbReference>
<accession>A0ABY6G2Q2</accession>
<keyword evidence="5" id="KW-0378">Hydrolase</keyword>
<dbReference type="InterPro" id="IPR036691">
    <property type="entry name" value="Endo/exonu/phosph_ase_sf"/>
</dbReference>
<feature type="domain" description="SLH" evidence="3">
    <location>
        <begin position="839"/>
        <end position="900"/>
    </location>
</feature>
<feature type="domain" description="SLH" evidence="3">
    <location>
        <begin position="965"/>
        <end position="1026"/>
    </location>
</feature>
<name>A0ABY6G2Q2_9MICO</name>
<dbReference type="PANTHER" id="PTHR42834">
    <property type="entry name" value="ENDONUCLEASE/EXONUCLEASE/PHOSPHATASE FAMILY PROTEIN (AFU_ORTHOLOGUE AFUA_3G09210)"/>
    <property type="match status" value="1"/>
</dbReference>
<feature type="domain" description="LTD" evidence="4">
    <location>
        <begin position="30"/>
        <end position="169"/>
    </location>
</feature>
<reference evidence="5" key="1">
    <citation type="submission" date="2022-10" db="EMBL/GenBank/DDBJ databases">
        <title>Whole-Genome Sequencing of Brachybacterium huguangmaarense BRM-3, Isolated from Betula schmidtii.</title>
        <authorList>
            <person name="Haam D."/>
        </authorList>
    </citation>
    <scope>NUCLEOTIDE SEQUENCE</scope>
    <source>
        <strain evidence="5">BRM-3</strain>
    </source>
</reference>
<sequence>MSSHPSPWRRLGACAGSLALVGVLVPSVAAPALAETVAPGGIVINEVYGGGGNSGATYTHDFVELRNTTDEDVSIDGWSLQYSSATGAFSAGNTMRLTGSIPAGSTYLIQLAQGAKGTQALPTPDATGTIAASGTGGVFALSDTSGTLQCTATACASDPAVLDLVGWGGSATTFSGQAPAPATTNATSISRVAATGENSTDFVAGAPTPESTSGGGPVDPGPDPEPGDVVPIADIQGTGATSPYAGTAVTTEGVVTAVYATGGLDGYVIQTGGTGGALDLSGTPASTALFISSPATVGSVAIGDSVQVTGTVSESYGLTQLTVAASGLADAETALDPVVPVTLSAFPTDEAQRESLESMLYLPGPGDFTVTDVYPAQQYGEITLAIGDEPLRQPGDVMRPGADATAALTAQAAQKVILDDARATDFQAQPTEPMSYLTVDEPVRVGAHPTFTQPVVVTYSFGSWRLDPTTPWASHDTDGVDIENTRTDAPGDVGGDLQVGTFNVLNYFTTLGEDTPGCTPYTNLDGEGTNVRGGCDLRGAWDAASLDRQETKIVAAISGSGNDVAGLMEIENSARLGETPDEATATLVDALNERDGEGTWAYIPTGPAYERLGVDSGQDAITNAIIYKPAQAQPVGDAQILAGDPAFSNAREPIGQVFVPVDEAGAQGEPFFFVVNHFKSKSSKDAADANLPADPVQGNSRTSRLNQAHALAAWVSTTQEELGVDDVLLGGDFNAYTQEDPLHVFYDAGYTDVADHFDPDGWSYSFSGSVGSLDHVLANESAMERLTGASDWSINGPESPMTQYSRYRNNAVNLYEDGPYGASDHNPLVVGMKAGEGQPALTFSDVSSGTMFFEDIMWLAGEGIARGYPDGTFRPVSPVGRDAMAAYLYRLAGSPKVTVPRSQPFSDVTPQTEHYEAIIWAYQNGIARGWSDGTFRPTAPIERGAMAAFLYRYAGSPVVDVPVSAPFRDVPVGGQFAVEVAWLKGEGIATGWPDGTFRPVVSVNRDAMAAFLHRMATTTDVTFMGRG</sequence>
<dbReference type="SUPFAM" id="SSF56219">
    <property type="entry name" value="DNase I-like"/>
    <property type="match status" value="1"/>
</dbReference>
<dbReference type="EMBL" id="CP107020">
    <property type="protein sequence ID" value="UYG17259.1"/>
    <property type="molecule type" value="Genomic_DNA"/>
</dbReference>
<dbReference type="SUPFAM" id="SSF74853">
    <property type="entry name" value="Lamin A/C globular tail domain"/>
    <property type="match status" value="1"/>
</dbReference>
<keyword evidence="2" id="KW-0732">Signal</keyword>
<gene>
    <name evidence="5" type="ORF">BRM3_02150</name>
</gene>
<evidence type="ECO:0000259" key="3">
    <source>
        <dbReference type="PROSITE" id="PS51272"/>
    </source>
</evidence>
<dbReference type="Proteomes" id="UP001164305">
    <property type="component" value="Chromosome"/>
</dbReference>
<keyword evidence="5" id="KW-0540">Nuclease</keyword>
<dbReference type="PROSITE" id="PS51841">
    <property type="entry name" value="LTD"/>
    <property type="match status" value="1"/>
</dbReference>
<dbReference type="CDD" id="cd04486">
    <property type="entry name" value="YhcR_OBF_like"/>
    <property type="match status" value="1"/>
</dbReference>
<feature type="region of interest" description="Disordered" evidence="1">
    <location>
        <begin position="202"/>
        <end position="227"/>
    </location>
</feature>
<feature type="signal peptide" evidence="2">
    <location>
        <begin position="1"/>
        <end position="34"/>
    </location>
</feature>
<evidence type="ECO:0000313" key="5">
    <source>
        <dbReference type="EMBL" id="UYG17259.1"/>
    </source>
</evidence>
<keyword evidence="6" id="KW-1185">Reference proteome</keyword>
<dbReference type="InterPro" id="IPR036415">
    <property type="entry name" value="Lamin_tail_dom_sf"/>
</dbReference>
<dbReference type="InterPro" id="IPR001119">
    <property type="entry name" value="SLH_dom"/>
</dbReference>
<dbReference type="Pfam" id="PF00395">
    <property type="entry name" value="SLH"/>
    <property type="match status" value="3"/>
</dbReference>
<feature type="domain" description="SLH" evidence="3">
    <location>
        <begin position="901"/>
        <end position="964"/>
    </location>
</feature>
<dbReference type="CDD" id="cd10283">
    <property type="entry name" value="MnuA_DNase1-like"/>
    <property type="match status" value="1"/>
</dbReference>
<dbReference type="InterPro" id="IPR001322">
    <property type="entry name" value="Lamin_tail_dom"/>
</dbReference>
<evidence type="ECO:0000259" key="4">
    <source>
        <dbReference type="PROSITE" id="PS51841"/>
    </source>
</evidence>
<dbReference type="PANTHER" id="PTHR42834:SF1">
    <property type="entry name" value="ENDONUCLEASE_EXONUCLEASE_PHOSPHATASE FAMILY PROTEIN (AFU_ORTHOLOGUE AFUA_3G09210)"/>
    <property type="match status" value="1"/>
</dbReference>
<evidence type="ECO:0000256" key="1">
    <source>
        <dbReference type="SAM" id="MobiDB-lite"/>
    </source>
</evidence>
<dbReference type="PROSITE" id="PS51272">
    <property type="entry name" value="SLH"/>
    <property type="match status" value="3"/>
</dbReference>
<dbReference type="GO" id="GO:0004519">
    <property type="term" value="F:endonuclease activity"/>
    <property type="evidence" value="ECO:0007669"/>
    <property type="project" value="UniProtKB-KW"/>
</dbReference>